<feature type="compositionally biased region" description="Basic residues" evidence="1">
    <location>
        <begin position="167"/>
        <end position="182"/>
    </location>
</feature>
<sequence>MDEFAQTRGVDDLFDDDVIPVTSHPQPVHEPVDEPEPKTHPSTQSKEEPVDSIRPSSQAEPTVPPKQEVAAPSQHRKRGGTSRARGRGSGFSRRSKPDTPRSPGKSGREWDAEKSLESFSEHSRGGSAYRRGAHGSIPNNMRAMTPPTPAADYDNQPSPSFGDRGRGRGSRGGRGQGRRGAGRGRLPGDINTEISHPGHQTKVPESDEFPALPGTEKQCDSKPEKPSASTWDRAPDILSMKESSGTWADQVEISEELERGATKQV</sequence>
<evidence type="ECO:0000256" key="1">
    <source>
        <dbReference type="SAM" id="MobiDB-lite"/>
    </source>
</evidence>
<dbReference type="AlphaFoldDB" id="E4V4B8"/>
<dbReference type="Proteomes" id="UP000002669">
    <property type="component" value="Unassembled WGS sequence"/>
</dbReference>
<feature type="region of interest" description="Disordered" evidence="1">
    <location>
        <begin position="1"/>
        <end position="247"/>
    </location>
</feature>
<dbReference type="STRING" id="535722.E4V4B8"/>
<dbReference type="VEuPathDB" id="FungiDB:MGYG_09174"/>
<protein>
    <submittedName>
        <fullName evidence="2">Uncharacterized protein</fullName>
    </submittedName>
</protein>
<dbReference type="GeneID" id="10024902"/>
<proteinExistence type="predicted"/>
<dbReference type="eggNOG" id="ENOG502SAXX">
    <property type="taxonomic scope" value="Eukaryota"/>
</dbReference>
<feature type="compositionally biased region" description="Basic and acidic residues" evidence="1">
    <location>
        <begin position="30"/>
        <end position="51"/>
    </location>
</feature>
<dbReference type="InParanoid" id="E4V4B8"/>
<dbReference type="HOGENOM" id="CLU_1049611_0_0_1"/>
<feature type="compositionally biased region" description="Basic and acidic residues" evidence="1">
    <location>
        <begin position="106"/>
        <end position="124"/>
    </location>
</feature>
<reference evidence="3" key="1">
    <citation type="journal article" date="2012" name="MBio">
        <title>Comparative genome analysis of Trichophyton rubrum and related dermatophytes reveals candidate genes involved in infection.</title>
        <authorList>
            <person name="Martinez D.A."/>
            <person name="Oliver B.G."/>
            <person name="Graeser Y."/>
            <person name="Goldberg J.M."/>
            <person name="Li W."/>
            <person name="Martinez-Rossi N.M."/>
            <person name="Monod M."/>
            <person name="Shelest E."/>
            <person name="Barton R.C."/>
            <person name="Birch E."/>
            <person name="Brakhage A.A."/>
            <person name="Chen Z."/>
            <person name="Gurr S.J."/>
            <person name="Heiman D."/>
            <person name="Heitman J."/>
            <person name="Kosti I."/>
            <person name="Rossi A."/>
            <person name="Saif S."/>
            <person name="Samalova M."/>
            <person name="Saunders C.W."/>
            <person name="Shea T."/>
            <person name="Summerbell R.C."/>
            <person name="Xu J."/>
            <person name="Young S."/>
            <person name="Zeng Q."/>
            <person name="Birren B.W."/>
            <person name="Cuomo C.A."/>
            <person name="White T.C."/>
        </authorList>
    </citation>
    <scope>NUCLEOTIDE SEQUENCE [LARGE SCALE GENOMIC DNA]</scope>
    <source>
        <strain evidence="3">ATCC MYA-4604 / CBS 118893</strain>
    </source>
</reference>
<dbReference type="OrthoDB" id="2402960at2759"/>
<keyword evidence="3" id="KW-1185">Reference proteome</keyword>
<dbReference type="EMBL" id="DS989829">
    <property type="protein sequence ID" value="EFR04842.1"/>
    <property type="molecule type" value="Genomic_DNA"/>
</dbReference>
<organism evidence="3">
    <name type="scientific">Arthroderma gypseum (strain ATCC MYA-4604 / CBS 118893)</name>
    <name type="common">Microsporum gypseum</name>
    <dbReference type="NCBI Taxonomy" id="535722"/>
    <lineage>
        <taxon>Eukaryota</taxon>
        <taxon>Fungi</taxon>
        <taxon>Dikarya</taxon>
        <taxon>Ascomycota</taxon>
        <taxon>Pezizomycotina</taxon>
        <taxon>Eurotiomycetes</taxon>
        <taxon>Eurotiomycetidae</taxon>
        <taxon>Onygenales</taxon>
        <taxon>Arthrodermataceae</taxon>
        <taxon>Nannizzia</taxon>
    </lineage>
</organism>
<evidence type="ECO:0000313" key="3">
    <source>
        <dbReference type="Proteomes" id="UP000002669"/>
    </source>
</evidence>
<evidence type="ECO:0000313" key="2">
    <source>
        <dbReference type="EMBL" id="EFR04842.1"/>
    </source>
</evidence>
<dbReference type="RefSeq" id="XP_003169677.1">
    <property type="nucleotide sequence ID" value="XM_003169629.1"/>
</dbReference>
<accession>E4V4B8</accession>
<feature type="compositionally biased region" description="Basic residues" evidence="1">
    <location>
        <begin position="74"/>
        <end position="86"/>
    </location>
</feature>
<gene>
    <name evidence="2" type="ORF">MGYG_09174</name>
</gene>
<name>E4V4B8_ARTGP</name>